<reference evidence="1 2" key="1">
    <citation type="journal article" date="2016" name="Mol. Biol. Evol.">
        <title>Comparative Genomics of Early-Diverging Mushroom-Forming Fungi Provides Insights into the Origins of Lignocellulose Decay Capabilities.</title>
        <authorList>
            <person name="Nagy L.G."/>
            <person name="Riley R."/>
            <person name="Tritt A."/>
            <person name="Adam C."/>
            <person name="Daum C."/>
            <person name="Floudas D."/>
            <person name="Sun H."/>
            <person name="Yadav J.S."/>
            <person name="Pangilinan J."/>
            <person name="Larsson K.H."/>
            <person name="Matsuura K."/>
            <person name="Barry K."/>
            <person name="Labutti K."/>
            <person name="Kuo R."/>
            <person name="Ohm R.A."/>
            <person name="Bhattacharya S.S."/>
            <person name="Shirouzu T."/>
            <person name="Yoshinaga Y."/>
            <person name="Martin F.M."/>
            <person name="Grigoriev I.V."/>
            <person name="Hibbett D.S."/>
        </authorList>
    </citation>
    <scope>NUCLEOTIDE SEQUENCE [LARGE SCALE GENOMIC DNA]</scope>
    <source>
        <strain evidence="1 2">HHB14362 ss-1</strain>
    </source>
</reference>
<dbReference type="Proteomes" id="UP000076761">
    <property type="component" value="Unassembled WGS sequence"/>
</dbReference>
<keyword evidence="2" id="KW-1185">Reference proteome</keyword>
<dbReference type="AlphaFoldDB" id="A0A165VRA0"/>
<sequence length="114" mass="12858">MPYPISKSLHPRAINRRPSLGGLLDALVEDSYISKLHRRHFRATAKSPLPSRRGFRNRRKGIFSPTAAAACTGTVCRCLLNTATQPHICDANCKFVHPQLARYSRRSLRLPSDY</sequence>
<evidence type="ECO:0000313" key="1">
    <source>
        <dbReference type="EMBL" id="KZT30066.1"/>
    </source>
</evidence>
<dbReference type="InParanoid" id="A0A165VRA0"/>
<organism evidence="1 2">
    <name type="scientific">Neolentinus lepideus HHB14362 ss-1</name>
    <dbReference type="NCBI Taxonomy" id="1314782"/>
    <lineage>
        <taxon>Eukaryota</taxon>
        <taxon>Fungi</taxon>
        <taxon>Dikarya</taxon>
        <taxon>Basidiomycota</taxon>
        <taxon>Agaricomycotina</taxon>
        <taxon>Agaricomycetes</taxon>
        <taxon>Gloeophyllales</taxon>
        <taxon>Gloeophyllaceae</taxon>
        <taxon>Neolentinus</taxon>
    </lineage>
</organism>
<name>A0A165VRA0_9AGAM</name>
<protein>
    <submittedName>
        <fullName evidence="1">Uncharacterized protein</fullName>
    </submittedName>
</protein>
<dbReference type="EMBL" id="KV425552">
    <property type="protein sequence ID" value="KZT30066.1"/>
    <property type="molecule type" value="Genomic_DNA"/>
</dbReference>
<gene>
    <name evidence="1" type="ORF">NEOLEDRAFT_306694</name>
</gene>
<proteinExistence type="predicted"/>
<evidence type="ECO:0000313" key="2">
    <source>
        <dbReference type="Proteomes" id="UP000076761"/>
    </source>
</evidence>
<accession>A0A165VRA0</accession>